<keyword evidence="2" id="KW-1185">Reference proteome</keyword>
<evidence type="ECO:0000313" key="1">
    <source>
        <dbReference type="EMBL" id="CAG8590849.1"/>
    </source>
</evidence>
<protein>
    <submittedName>
        <fullName evidence="1">16727_t:CDS:1</fullName>
    </submittedName>
</protein>
<comment type="caution">
    <text evidence="1">The sequence shown here is derived from an EMBL/GenBank/DDBJ whole genome shotgun (WGS) entry which is preliminary data.</text>
</comment>
<name>A0ACA9MGX5_9GLOM</name>
<organism evidence="1 2">
    <name type="scientific">Cetraspora pellucida</name>
    <dbReference type="NCBI Taxonomy" id="1433469"/>
    <lineage>
        <taxon>Eukaryota</taxon>
        <taxon>Fungi</taxon>
        <taxon>Fungi incertae sedis</taxon>
        <taxon>Mucoromycota</taxon>
        <taxon>Glomeromycotina</taxon>
        <taxon>Glomeromycetes</taxon>
        <taxon>Diversisporales</taxon>
        <taxon>Gigasporaceae</taxon>
        <taxon>Cetraspora</taxon>
    </lineage>
</organism>
<dbReference type="EMBL" id="CAJVPW010008190">
    <property type="protein sequence ID" value="CAG8590849.1"/>
    <property type="molecule type" value="Genomic_DNA"/>
</dbReference>
<dbReference type="Proteomes" id="UP000789366">
    <property type="component" value="Unassembled WGS sequence"/>
</dbReference>
<feature type="non-terminal residue" evidence="1">
    <location>
        <position position="1"/>
    </location>
</feature>
<sequence length="89" mass="10595">MKLKYNTNGQGFGFHIKITSKSTRRIYIYQDGEININDYKCYYQTEAQENLKELLLRTDHDDIECFILTQNTSFFKIVQNNETILSMEI</sequence>
<accession>A0ACA9MGX5</accession>
<proteinExistence type="predicted"/>
<evidence type="ECO:0000313" key="2">
    <source>
        <dbReference type="Proteomes" id="UP000789366"/>
    </source>
</evidence>
<reference evidence="1" key="1">
    <citation type="submission" date="2021-06" db="EMBL/GenBank/DDBJ databases">
        <authorList>
            <person name="Kallberg Y."/>
            <person name="Tangrot J."/>
            <person name="Rosling A."/>
        </authorList>
    </citation>
    <scope>NUCLEOTIDE SEQUENCE</scope>
    <source>
        <strain evidence="1">28 12/20/2015</strain>
    </source>
</reference>
<gene>
    <name evidence="1" type="ORF">SPELUC_LOCUS6739</name>
</gene>